<reference evidence="4 5" key="1">
    <citation type="journal article" date="2017" name="Int. J. Syst. Evol. Microbiol.">
        <title>Jeotgalibaca porci sp. nov. and Jeotgalibaca arthritidis sp. nov., isolated from pigs, and emended description of the genus Jeotgalibaca.</title>
        <authorList>
            <person name="Zamora L."/>
            <person name="Perez-Sancho M."/>
            <person name="Dominguez L."/>
            <person name="Fernandez-Garayzabal J.F."/>
            <person name="Vela A.I."/>
        </authorList>
    </citation>
    <scope>NUCLEOTIDE SEQUENCE [LARGE SCALE GENOMIC DNA]</scope>
    <source>
        <strain evidence="4 5">CECT 9157</strain>
    </source>
</reference>
<dbReference type="GO" id="GO:0008270">
    <property type="term" value="F:zinc ion binding"/>
    <property type="evidence" value="ECO:0007669"/>
    <property type="project" value="InterPro"/>
</dbReference>
<evidence type="ECO:0000256" key="2">
    <source>
        <dbReference type="ARBA" id="ARBA00022801"/>
    </source>
</evidence>
<dbReference type="Gene3D" id="3.30.70.2330">
    <property type="match status" value="1"/>
</dbReference>
<protein>
    <recommendedName>
        <fullName evidence="3">HIRAN domain-containing protein</fullName>
    </recommendedName>
</protein>
<proteinExistence type="predicted"/>
<evidence type="ECO:0000313" key="5">
    <source>
        <dbReference type="Proteomes" id="UP000501451"/>
    </source>
</evidence>
<keyword evidence="2" id="KW-0378">Hydrolase</keyword>
<evidence type="ECO:0000313" key="4">
    <source>
        <dbReference type="EMBL" id="QII82280.1"/>
    </source>
</evidence>
<dbReference type="Pfam" id="PF08797">
    <property type="entry name" value="HIRAN"/>
    <property type="match status" value="1"/>
</dbReference>
<dbReference type="EMBL" id="CP049740">
    <property type="protein sequence ID" value="QII82280.1"/>
    <property type="molecule type" value="Genomic_DNA"/>
</dbReference>
<dbReference type="KEGG" id="jar:G7057_07440"/>
<evidence type="ECO:0000259" key="3">
    <source>
        <dbReference type="SMART" id="SM00910"/>
    </source>
</evidence>
<evidence type="ECO:0000256" key="1">
    <source>
        <dbReference type="ARBA" id="ARBA00022723"/>
    </source>
</evidence>
<dbReference type="AlphaFoldDB" id="A0A6G7KAJ7"/>
<organism evidence="4 5">
    <name type="scientific">Jeotgalibaca arthritidis</name>
    <dbReference type="NCBI Taxonomy" id="1868794"/>
    <lineage>
        <taxon>Bacteria</taxon>
        <taxon>Bacillati</taxon>
        <taxon>Bacillota</taxon>
        <taxon>Bacilli</taxon>
        <taxon>Lactobacillales</taxon>
        <taxon>Carnobacteriaceae</taxon>
        <taxon>Jeotgalibaca</taxon>
    </lineage>
</organism>
<dbReference type="InterPro" id="IPR014905">
    <property type="entry name" value="HIRAN"/>
</dbReference>
<keyword evidence="5" id="KW-1185">Reference proteome</keyword>
<keyword evidence="1" id="KW-0479">Metal-binding</keyword>
<name>A0A6G7KAJ7_9LACT</name>
<dbReference type="Proteomes" id="UP000501451">
    <property type="component" value="Chromosome"/>
</dbReference>
<accession>A0A6G7KAJ7</accession>
<feature type="domain" description="HIRAN" evidence="3">
    <location>
        <begin position="542"/>
        <end position="642"/>
    </location>
</feature>
<dbReference type="RefSeq" id="WP_166162445.1">
    <property type="nucleotide sequence ID" value="NZ_CP049740.1"/>
</dbReference>
<dbReference type="GO" id="GO:0003676">
    <property type="term" value="F:nucleic acid binding"/>
    <property type="evidence" value="ECO:0007669"/>
    <property type="project" value="InterPro"/>
</dbReference>
<gene>
    <name evidence="4" type="ORF">G7057_07440</name>
</gene>
<sequence length="661" mass="77853">MNEKMSIYETILKQREDDSSLPYTFQDPQLAGREDTLFILMTDGISFAQKEEIALQCCQMIKEMLIRQTDTAYNKIQPFLKQYPMRLFFIELRERLKALLEEGLIDSQELHKLGMRLVKTSTSPEEVKLGIMILGLYPNDLTMKVLRTLGFHSDYTVYAAESIRQSATKENQFLFELLQNTDGYGRLAALFLIKAVSDEQKEWIINHAIKSDFLSSIYVNVALQKADIRHYLLYSPITAENYRHSMYVLAYREPTDEGQLADDILLFMRKMVDAREFATSFIEQAGLVMIWLQVIDSWKRDYAYLEKQLDKTEQLSDYWDQRFNNYEEMIRMIEVFLNKPKWQHVALQELKVAKETDFLIVSVLQFLEMKPEMADFMPRLAANPLGLNLLDFFLANNPLYYFEEVCYYLSNLLSDHVFDLPFKFEEEIEKESRDLFKLNIWMETLFKTMLEKDLFALEWCLDALNYYHPKIRRLALQALRKYQDLWEEEDVDDALESLFEFEENKRNIRILRRLLKKEDDSNKEKMNLPLPYIISEPALTDKKLLDTYIAGMTYRDLSIVEELIKRGKILQLVREKDNEFDRYAIGITMEDGYLIGYVPKADNRVLATLLDSNEKLYALVETDALEADETMISIYLRKTIEGPLKDRGLSRDNIVAFPSKK</sequence>
<dbReference type="GO" id="GO:0016818">
    <property type="term" value="F:hydrolase activity, acting on acid anhydrides, in phosphorus-containing anhydrides"/>
    <property type="evidence" value="ECO:0007669"/>
    <property type="project" value="InterPro"/>
</dbReference>
<dbReference type="SMART" id="SM00910">
    <property type="entry name" value="HIRAN"/>
    <property type="match status" value="1"/>
</dbReference>